<feature type="transmembrane region" description="Helical" evidence="1">
    <location>
        <begin position="37"/>
        <end position="54"/>
    </location>
</feature>
<dbReference type="PANTHER" id="PTHR43592:SF15">
    <property type="entry name" value="CAAX AMINO TERMINAL PROTEASE FAMILY PROTEIN"/>
    <property type="match status" value="1"/>
</dbReference>
<evidence type="ECO:0000259" key="2">
    <source>
        <dbReference type="Pfam" id="PF02517"/>
    </source>
</evidence>
<gene>
    <name evidence="3" type="ORF">HF852_09705</name>
</gene>
<keyword evidence="1" id="KW-1133">Transmembrane helix</keyword>
<dbReference type="RefSeq" id="WP_052753104.1">
    <property type="nucleotide sequence ID" value="NZ_JABAGA010000006.1"/>
</dbReference>
<protein>
    <submittedName>
        <fullName evidence="3">CPBP family intramembrane metalloprotease</fullName>
    </submittedName>
</protein>
<dbReference type="Proteomes" id="UP000589552">
    <property type="component" value="Unassembled WGS sequence"/>
</dbReference>
<keyword evidence="3" id="KW-0482">Metalloprotease</keyword>
<feature type="domain" description="CAAX prenyl protease 2/Lysostaphin resistance protein A-like" evidence="2">
    <location>
        <begin position="6"/>
        <end position="95"/>
    </location>
</feature>
<keyword evidence="3" id="KW-0645">Protease</keyword>
<sequence>MPRRTVVILAPVCEELLYRGAILRPIHDALIRRGRSALVASTIAIALSALAFALPHLGDSLTGRQAIAYMITGCVFGVVYVLTGSITAAMVSHALPSWVTYARILYFGHGDSTVHPLLWILVLGCPVWVYLVARLLRAVFPDRTATGAAFGTAAGTSGDRTT</sequence>
<feature type="transmembrane region" description="Helical" evidence="1">
    <location>
        <begin position="66"/>
        <end position="94"/>
    </location>
</feature>
<comment type="caution">
    <text evidence="3">The sequence shown here is derived from an EMBL/GenBank/DDBJ whole genome shotgun (WGS) entry which is preliminary data.</text>
</comment>
<name>A0A7X9SXL9_9CORY</name>
<keyword evidence="1" id="KW-0472">Membrane</keyword>
<keyword evidence="3" id="KW-0378">Hydrolase</keyword>
<feature type="transmembrane region" description="Helical" evidence="1">
    <location>
        <begin position="114"/>
        <end position="133"/>
    </location>
</feature>
<dbReference type="OrthoDB" id="5196324at2"/>
<evidence type="ECO:0000313" key="3">
    <source>
        <dbReference type="EMBL" id="NMF09865.1"/>
    </source>
</evidence>
<dbReference type="InterPro" id="IPR003675">
    <property type="entry name" value="Rce1/LyrA-like_dom"/>
</dbReference>
<keyword evidence="1" id="KW-0812">Transmembrane</keyword>
<dbReference type="GO" id="GO:0004175">
    <property type="term" value="F:endopeptidase activity"/>
    <property type="evidence" value="ECO:0007669"/>
    <property type="project" value="UniProtKB-ARBA"/>
</dbReference>
<dbReference type="Pfam" id="PF02517">
    <property type="entry name" value="Rce1-like"/>
    <property type="match status" value="1"/>
</dbReference>
<dbReference type="GO" id="GO:0008237">
    <property type="term" value="F:metallopeptidase activity"/>
    <property type="evidence" value="ECO:0007669"/>
    <property type="project" value="UniProtKB-KW"/>
</dbReference>
<dbReference type="AlphaFoldDB" id="A0A7X9SXL9"/>
<dbReference type="GeneID" id="95319900"/>
<evidence type="ECO:0000313" key="4">
    <source>
        <dbReference type="Proteomes" id="UP000589552"/>
    </source>
</evidence>
<proteinExistence type="predicted"/>
<dbReference type="GO" id="GO:0006508">
    <property type="term" value="P:proteolysis"/>
    <property type="evidence" value="ECO:0007669"/>
    <property type="project" value="UniProtKB-KW"/>
</dbReference>
<dbReference type="EMBL" id="JABAGA010000006">
    <property type="protein sequence ID" value="NMF09865.1"/>
    <property type="molecule type" value="Genomic_DNA"/>
</dbReference>
<reference evidence="3 4" key="1">
    <citation type="submission" date="2020-04" db="EMBL/GenBank/DDBJ databases">
        <authorList>
            <person name="Hitch T.C.A."/>
            <person name="Wylensek D."/>
            <person name="Clavel T."/>
        </authorList>
    </citation>
    <scope>NUCLEOTIDE SEQUENCE [LARGE SCALE GENOMIC DNA]</scope>
    <source>
        <strain evidence="3 4">BL-383-APC-2I</strain>
    </source>
</reference>
<dbReference type="GO" id="GO:0080120">
    <property type="term" value="P:CAAX-box protein maturation"/>
    <property type="evidence" value="ECO:0007669"/>
    <property type="project" value="UniProtKB-ARBA"/>
</dbReference>
<organism evidence="3 4">
    <name type="scientific">Corynebacterium xerosis</name>
    <dbReference type="NCBI Taxonomy" id="1725"/>
    <lineage>
        <taxon>Bacteria</taxon>
        <taxon>Bacillati</taxon>
        <taxon>Actinomycetota</taxon>
        <taxon>Actinomycetes</taxon>
        <taxon>Mycobacteriales</taxon>
        <taxon>Corynebacteriaceae</taxon>
        <taxon>Corynebacterium</taxon>
    </lineage>
</organism>
<accession>A0A7X9SXL9</accession>
<dbReference type="PANTHER" id="PTHR43592">
    <property type="entry name" value="CAAX AMINO TERMINAL PROTEASE"/>
    <property type="match status" value="1"/>
</dbReference>
<evidence type="ECO:0000256" key="1">
    <source>
        <dbReference type="SAM" id="Phobius"/>
    </source>
</evidence>